<dbReference type="eggNOG" id="ENOG50331YW">
    <property type="taxonomic scope" value="Bacteria"/>
</dbReference>
<evidence type="ECO:0000313" key="2">
    <source>
        <dbReference type="Proteomes" id="UP000016511"/>
    </source>
</evidence>
<dbReference type="RefSeq" id="WP_021624900.1">
    <property type="nucleotide sequence ID" value="NZ_KE952920.1"/>
</dbReference>
<dbReference type="Proteomes" id="UP000016511">
    <property type="component" value="Unassembled WGS sequence"/>
</dbReference>
<dbReference type="Gene3D" id="2.120.10.10">
    <property type="match status" value="1"/>
</dbReference>
<dbReference type="InterPro" id="IPR036278">
    <property type="entry name" value="Sialidase_sf"/>
</dbReference>
<protein>
    <submittedName>
        <fullName evidence="1">BNR/Asp-box repeat protein</fullName>
    </submittedName>
</protein>
<dbReference type="CDD" id="cd15482">
    <property type="entry name" value="Sialidase_non-viral"/>
    <property type="match status" value="1"/>
</dbReference>
<dbReference type="HOGENOM" id="CLU_395701_0_0_9"/>
<proteinExistence type="predicted"/>
<dbReference type="PATRIC" id="fig|649747.3.peg.4766"/>
<name>U1WD31_ANEAE</name>
<dbReference type="STRING" id="649747.HMPREF0083_05296"/>
<dbReference type="EMBL" id="AWSJ01000322">
    <property type="protein sequence ID" value="ERI06454.1"/>
    <property type="molecule type" value="Genomic_DNA"/>
</dbReference>
<sequence>MPDLTPNLNLELPKDNETADIGVINSNMVIIDGKVAHTVSKEEFNLHKSDSIIHHTHANKVQLDKITEDTNGELLYNGKKPGVDVNAVYTLQREVANLKAVSELKDRVDGASGFFYDLFDDRNGGSIAKMDNTRTNTTAELSIGSTTLPVLSVAGFAVGQEITVFDDTNLERPRIAAINGSTLIITSTLTKSYKKGAMVCRSSVVVDTINHTLKFSGWAYPEKIIRSAVRISDTGVFAISNNRPQRLSNGWLVVTVNRGGAGQGVIYCYKSEDNGLTWSQLCYFHGSYPTYSWAGYPSTTSYGTKVSVFFTDLNTRHYSVTFDATTVTNSDLTNKAVLVHTNANMTYNRSSIIWAPDGVLHAAWSTKDTNTYNILYSKSTDGGATWAKATQVTTANDEGFEYIEPCIVLLENKPIIFHIRNITSGSGANIVYMSEFNAGSWSLKSIYGSTIQLYPQKKSTVITDEINKIYIAWHGTDTTHTSTDYIRFSKSVDGGATWSAVQKLVPGQDASITKNKAGKLFIEYVEAGSIKRIESIDDGINWSSPITVSTGSDQAFVNTLADSSIDFDDPLSIYIVDRIPVFKGTWTTQISTPVLVEDVRYNIVPSTQIDEVVAWVDRGTNEELLISSAVSFHDIGGNESYVAATKTSAPMDETITEDQFIATNSVAKQQATLRLTLNRTSVDVDKSVKKLLGAVS</sequence>
<evidence type="ECO:0000313" key="1">
    <source>
        <dbReference type="EMBL" id="ERI06454.1"/>
    </source>
</evidence>
<keyword evidence="2" id="KW-1185">Reference proteome</keyword>
<comment type="caution">
    <text evidence="1">The sequence shown here is derived from an EMBL/GenBank/DDBJ whole genome shotgun (WGS) entry which is preliminary data.</text>
</comment>
<accession>U1WD31</accession>
<reference evidence="1 2" key="1">
    <citation type="submission" date="2013-08" db="EMBL/GenBank/DDBJ databases">
        <authorList>
            <person name="Weinstock G."/>
            <person name="Sodergren E."/>
            <person name="Wylie T."/>
            <person name="Fulton L."/>
            <person name="Fulton R."/>
            <person name="Fronick C."/>
            <person name="O'Laughlin M."/>
            <person name="Godfrey J."/>
            <person name="Miner T."/>
            <person name="Herter B."/>
            <person name="Appelbaum E."/>
            <person name="Cordes M."/>
            <person name="Lek S."/>
            <person name="Wollam A."/>
            <person name="Pepin K.H."/>
            <person name="Palsikar V.B."/>
            <person name="Mitreva M."/>
            <person name="Wilson R.K."/>
        </authorList>
    </citation>
    <scope>NUCLEOTIDE SEQUENCE [LARGE SCALE GENOMIC DNA]</scope>
    <source>
        <strain evidence="1 2">ATCC 12856</strain>
    </source>
</reference>
<dbReference type="GeneID" id="92841805"/>
<organism evidence="1 2">
    <name type="scientific">Aneurinibacillus aneurinilyticus ATCC 12856</name>
    <dbReference type="NCBI Taxonomy" id="649747"/>
    <lineage>
        <taxon>Bacteria</taxon>
        <taxon>Bacillati</taxon>
        <taxon>Bacillota</taxon>
        <taxon>Bacilli</taxon>
        <taxon>Bacillales</taxon>
        <taxon>Paenibacillaceae</taxon>
        <taxon>Aneurinibacillus group</taxon>
        <taxon>Aneurinibacillus</taxon>
    </lineage>
</organism>
<dbReference type="SUPFAM" id="SSF50939">
    <property type="entry name" value="Sialidases"/>
    <property type="match status" value="2"/>
</dbReference>
<gene>
    <name evidence="1" type="ORF">HMPREF0083_05296</name>
</gene>
<dbReference type="Pfam" id="PF15892">
    <property type="entry name" value="BNR_4"/>
    <property type="match status" value="1"/>
</dbReference>
<dbReference type="AlphaFoldDB" id="U1WD31"/>